<dbReference type="CDD" id="cd03789">
    <property type="entry name" value="GT9_LPS_heptosyltransferase"/>
    <property type="match status" value="1"/>
</dbReference>
<protein>
    <submittedName>
        <fullName evidence="3">Glycosyl transferase family 9</fullName>
    </submittedName>
</protein>
<dbReference type="AlphaFoldDB" id="D7DKE9"/>
<reference evidence="4" key="1">
    <citation type="submission" date="2010-05" db="EMBL/GenBank/DDBJ databases">
        <title>Complete sequence of Methylotenera sp. 301.</title>
        <authorList>
            <person name="Lucas S."/>
            <person name="Copeland A."/>
            <person name="Lapidus A."/>
            <person name="Cheng J.-F."/>
            <person name="Bruce D."/>
            <person name="Goodwin L."/>
            <person name="Pitluck S."/>
            <person name="Clum A."/>
            <person name="Land M."/>
            <person name="Hauser L."/>
            <person name="Kyrpides N."/>
            <person name="Ivanova N."/>
            <person name="Chistoservova L."/>
            <person name="Kalyuzhnaya M."/>
            <person name="Woyke T."/>
        </authorList>
    </citation>
    <scope>NUCLEOTIDE SEQUENCE [LARGE SCALE GENOMIC DNA]</scope>
    <source>
        <strain evidence="4">301</strain>
    </source>
</reference>
<dbReference type="SUPFAM" id="SSF53756">
    <property type="entry name" value="UDP-Glycosyltransferase/glycogen phosphorylase"/>
    <property type="match status" value="1"/>
</dbReference>
<dbReference type="EMBL" id="CP002056">
    <property type="protein sequence ID" value="ADI30395.1"/>
    <property type="molecule type" value="Genomic_DNA"/>
</dbReference>
<proteinExistence type="predicted"/>
<accession>D7DKE9</accession>
<dbReference type="GO" id="GO:0005829">
    <property type="term" value="C:cytosol"/>
    <property type="evidence" value="ECO:0007669"/>
    <property type="project" value="TreeGrafter"/>
</dbReference>
<dbReference type="OrthoDB" id="9781892at2"/>
<dbReference type="RefSeq" id="WP_013148707.1">
    <property type="nucleotide sequence ID" value="NC_014207.1"/>
</dbReference>
<dbReference type="CAZy" id="GT9">
    <property type="family name" value="Glycosyltransferase Family 9"/>
</dbReference>
<dbReference type="GO" id="GO:0008713">
    <property type="term" value="F:ADP-heptose-lipopolysaccharide heptosyltransferase activity"/>
    <property type="evidence" value="ECO:0007669"/>
    <property type="project" value="TreeGrafter"/>
</dbReference>
<dbReference type="Gene3D" id="3.40.50.2000">
    <property type="entry name" value="Glycogen Phosphorylase B"/>
    <property type="match status" value="2"/>
</dbReference>
<dbReference type="GO" id="GO:0009244">
    <property type="term" value="P:lipopolysaccharide core region biosynthetic process"/>
    <property type="evidence" value="ECO:0007669"/>
    <property type="project" value="TreeGrafter"/>
</dbReference>
<gene>
    <name evidence="3" type="ordered locus">M301_2023</name>
</gene>
<evidence type="ECO:0000313" key="4">
    <source>
        <dbReference type="Proteomes" id="UP000000383"/>
    </source>
</evidence>
<dbReference type="HOGENOM" id="CLU_038371_3_0_4"/>
<dbReference type="eggNOG" id="COG0859">
    <property type="taxonomic scope" value="Bacteria"/>
</dbReference>
<dbReference type="KEGG" id="meh:M301_2023"/>
<dbReference type="InterPro" id="IPR002201">
    <property type="entry name" value="Glyco_trans_9"/>
</dbReference>
<evidence type="ECO:0000256" key="1">
    <source>
        <dbReference type="ARBA" id="ARBA00022676"/>
    </source>
</evidence>
<evidence type="ECO:0000313" key="3">
    <source>
        <dbReference type="EMBL" id="ADI30395.1"/>
    </source>
</evidence>
<evidence type="ECO:0000256" key="2">
    <source>
        <dbReference type="ARBA" id="ARBA00022679"/>
    </source>
</evidence>
<dbReference type="PANTHER" id="PTHR30160">
    <property type="entry name" value="TETRAACYLDISACCHARIDE 4'-KINASE-RELATED"/>
    <property type="match status" value="1"/>
</dbReference>
<name>D7DKE9_METV0</name>
<sequence length="342" mass="38065">MKILAIQFKYLGDAVILTPALKALTTQIPNAELHVLVAAEIAPLLENLPWINKIWAMPRSRGKAKLSQALPFIKALRKEKFDRSIDFGGNDRGALLSLLSGARIRLGAIERDKPKLMQRICYTQIAQRANPSAPYFDLHFELLSAWNIKRPDSLRLETVCKHFEIDALEKILPRNSIICHITTSQPKKDWPITHWAKLHDLARVEGLTLTFSAGNNERERNLLSELKKLRPDAQMLPALAGLNMFLCALKSSRILICGDTGPLHFAEGLGIKVLGIFAVGNSIKQVAPIYHQDQLICAKSCACEATPSNVDYCQSTQPCMASIPPEAVFIKLKNILAKSNFN</sequence>
<dbReference type="InterPro" id="IPR051199">
    <property type="entry name" value="LPS_LOS_Heptosyltrfase"/>
</dbReference>
<keyword evidence="2 3" id="KW-0808">Transferase</keyword>
<reference evidence="3 4" key="2">
    <citation type="journal article" date="2011" name="J. Bacteriol.">
        <title>Genomes of three methylotrophs from a single niche uncover genetic and metabolic divergence of Methylophilaceae.</title>
        <authorList>
            <person name="Lapidus A."/>
            <person name="Clum A."/>
            <person name="Labutti K."/>
            <person name="Kaluzhnaya M.G."/>
            <person name="Lim S."/>
            <person name="Beck D.A."/>
            <person name="Glavina Del Rio T."/>
            <person name="Nolan M."/>
            <person name="Mavromatis K."/>
            <person name="Huntemann M."/>
            <person name="Lucas S."/>
            <person name="Lidstrom M.E."/>
            <person name="Ivanova N."/>
            <person name="Chistoserdova L."/>
        </authorList>
    </citation>
    <scope>NUCLEOTIDE SEQUENCE [LARGE SCALE GENOMIC DNA]</scope>
    <source>
        <strain evidence="3 4">301</strain>
    </source>
</reference>
<keyword evidence="4" id="KW-1185">Reference proteome</keyword>
<dbReference type="Pfam" id="PF01075">
    <property type="entry name" value="Glyco_transf_9"/>
    <property type="match status" value="1"/>
</dbReference>
<dbReference type="Proteomes" id="UP000000383">
    <property type="component" value="Chromosome"/>
</dbReference>
<organism evidence="3 4">
    <name type="scientific">Methylotenera versatilis (strain 301)</name>
    <dbReference type="NCBI Taxonomy" id="666681"/>
    <lineage>
        <taxon>Bacteria</taxon>
        <taxon>Pseudomonadati</taxon>
        <taxon>Pseudomonadota</taxon>
        <taxon>Betaproteobacteria</taxon>
        <taxon>Nitrosomonadales</taxon>
        <taxon>Methylophilaceae</taxon>
        <taxon>Methylotenera</taxon>
    </lineage>
</organism>
<keyword evidence="1" id="KW-0328">Glycosyltransferase</keyword>
<dbReference type="STRING" id="666681.M301_2023"/>